<comment type="similarity">
    <text evidence="1">Belongs to the ABC transporter superfamily.</text>
</comment>
<dbReference type="SUPFAM" id="SSF52540">
    <property type="entry name" value="P-loop containing nucleoside triphosphate hydrolases"/>
    <property type="match status" value="1"/>
</dbReference>
<dbReference type="Gene3D" id="3.40.50.300">
    <property type="entry name" value="P-loop containing nucleotide triphosphate hydrolases"/>
    <property type="match status" value="1"/>
</dbReference>
<protein>
    <recommendedName>
        <fullName evidence="5">ABC transporter domain-containing protein</fullName>
    </recommendedName>
</protein>
<evidence type="ECO:0000256" key="2">
    <source>
        <dbReference type="ARBA" id="ARBA00022448"/>
    </source>
</evidence>
<evidence type="ECO:0000313" key="3">
    <source>
        <dbReference type="EMBL" id="PSF05898.1"/>
    </source>
</evidence>
<organism evidence="3 4">
    <name type="scientific">Marinobacter fuscus</name>
    <dbReference type="NCBI Taxonomy" id="2109942"/>
    <lineage>
        <taxon>Bacteria</taxon>
        <taxon>Pseudomonadati</taxon>
        <taxon>Pseudomonadota</taxon>
        <taxon>Gammaproteobacteria</taxon>
        <taxon>Pseudomonadales</taxon>
        <taxon>Marinobacteraceae</taxon>
        <taxon>Marinobacter</taxon>
    </lineage>
</organism>
<dbReference type="PANTHER" id="PTHR42788:SF13">
    <property type="entry name" value="ALIPHATIC SULFONATES IMPORT ATP-BINDING PROTEIN SSUB"/>
    <property type="match status" value="1"/>
</dbReference>
<gene>
    <name evidence="3" type="ORF">C7H09_12535</name>
</gene>
<evidence type="ECO:0000313" key="4">
    <source>
        <dbReference type="Proteomes" id="UP000239866"/>
    </source>
</evidence>
<dbReference type="Proteomes" id="UP000239866">
    <property type="component" value="Unassembled WGS sequence"/>
</dbReference>
<sequence length="131" mass="14982">MKQRLAIARGFATNPEILLMDEPFAALDEQNKHLLQSELAKLWEEFKSTVVFITHGLEEALLLGDRVVVMSSAPGKIIKDIDVPFDRPRHLSDLKRDPKFNELAEELWNSLRSEVLAARELETRKLQESTS</sequence>
<dbReference type="EMBL" id="PXNP01000095">
    <property type="protein sequence ID" value="PSF05898.1"/>
    <property type="molecule type" value="Genomic_DNA"/>
</dbReference>
<reference evidence="3 4" key="1">
    <citation type="submission" date="2018-03" db="EMBL/GenBank/DDBJ databases">
        <title>Marinobacter brunus sp. nov., a marine bacterium of Gamma-proteobacteria isolated from the surface seawater of the South China Sea.</title>
        <authorList>
            <person name="Cheng H."/>
            <person name="Wu Y.-H."/>
            <person name="Xamxidin M."/>
            <person name="Xu X.-W."/>
        </authorList>
    </citation>
    <scope>NUCLEOTIDE SEQUENCE [LARGE SCALE GENOMIC DNA]</scope>
    <source>
        <strain evidence="3 4">NH169-3</strain>
    </source>
</reference>
<accession>A0A2T1K778</accession>
<comment type="caution">
    <text evidence="3">The sequence shown here is derived from an EMBL/GenBank/DDBJ whole genome shotgun (WGS) entry which is preliminary data.</text>
</comment>
<keyword evidence="4" id="KW-1185">Reference proteome</keyword>
<evidence type="ECO:0000256" key="1">
    <source>
        <dbReference type="ARBA" id="ARBA00005417"/>
    </source>
</evidence>
<dbReference type="PANTHER" id="PTHR42788">
    <property type="entry name" value="TAURINE IMPORT ATP-BINDING PROTEIN-RELATED"/>
    <property type="match status" value="1"/>
</dbReference>
<keyword evidence="2" id="KW-0813">Transport</keyword>
<dbReference type="InterPro" id="IPR050166">
    <property type="entry name" value="ABC_transporter_ATP-bind"/>
</dbReference>
<dbReference type="InterPro" id="IPR027417">
    <property type="entry name" value="P-loop_NTPase"/>
</dbReference>
<proteinExistence type="inferred from homology"/>
<evidence type="ECO:0008006" key="5">
    <source>
        <dbReference type="Google" id="ProtNLM"/>
    </source>
</evidence>
<dbReference type="OrthoDB" id="9802264at2"/>
<name>A0A2T1K778_9GAMM</name>
<dbReference type="AlphaFoldDB" id="A0A2T1K778"/>